<dbReference type="GO" id="GO:0042407">
    <property type="term" value="P:cristae formation"/>
    <property type="evidence" value="ECO:0007669"/>
    <property type="project" value="TreeGrafter"/>
</dbReference>
<dbReference type="GeneID" id="20714759"/>
<sequence>MDNRQCPMDFGRFEPYEDRRRRTFVPVLLCCRVYIHTTNLSSTQDYLNKRNNLSRGLNHYDILELDPNCSKEDIRHSYYHFAKMFHPDKCGSDEYAFLLDQVKTAYETLSNEYKRVHYDIVNCNFDEELMNDKLIPIYDRMRQKYYTFINDNVETYLLLVNSQFIQQGLIIKKALYGNLTLVNPEELKSLSTIENKHLKGPYIDVTVQLQLLIQNGVLNLNSGAPTSFGYLPGFYNPIDFERSEGIDESQLYILYLFRNNVHEVTLNDHSCVRLPMKSHLVYGNYIKGPFPLSNLALMV</sequence>
<dbReference type="InterPro" id="IPR036869">
    <property type="entry name" value="J_dom_sf"/>
</dbReference>
<evidence type="ECO:0000256" key="1">
    <source>
        <dbReference type="ARBA" id="ARBA00023186"/>
    </source>
</evidence>
<evidence type="ECO:0000259" key="2">
    <source>
        <dbReference type="PROSITE" id="PS50076"/>
    </source>
</evidence>
<keyword evidence="4" id="KW-1185">Reference proteome</keyword>
<organism evidence="3 4">
    <name type="scientific">Theileria orientalis strain Shintoku</name>
    <dbReference type="NCBI Taxonomy" id="869250"/>
    <lineage>
        <taxon>Eukaryota</taxon>
        <taxon>Sar</taxon>
        <taxon>Alveolata</taxon>
        <taxon>Apicomplexa</taxon>
        <taxon>Aconoidasida</taxon>
        <taxon>Piroplasmida</taxon>
        <taxon>Theileriidae</taxon>
        <taxon>Theileria</taxon>
    </lineage>
</organism>
<dbReference type="eggNOG" id="KOG0714">
    <property type="taxonomic scope" value="Eukaryota"/>
</dbReference>
<accession>J4C3F9</accession>
<feature type="domain" description="J" evidence="2">
    <location>
        <begin position="58"/>
        <end position="122"/>
    </location>
</feature>
<dbReference type="RefSeq" id="XP_009690672.1">
    <property type="nucleotide sequence ID" value="XM_009692377.1"/>
</dbReference>
<name>J4C3F9_THEOR</name>
<dbReference type="STRING" id="869250.J4C3F9"/>
<dbReference type="SMART" id="SM00271">
    <property type="entry name" value="DnaJ"/>
    <property type="match status" value="1"/>
</dbReference>
<dbReference type="EMBL" id="AP011947">
    <property type="protein sequence ID" value="BAM40371.1"/>
    <property type="molecule type" value="Genomic_DNA"/>
</dbReference>
<dbReference type="Pfam" id="PF00226">
    <property type="entry name" value="DnaJ"/>
    <property type="match status" value="1"/>
</dbReference>
<evidence type="ECO:0000313" key="3">
    <source>
        <dbReference type="EMBL" id="BAM40371.1"/>
    </source>
</evidence>
<dbReference type="SUPFAM" id="SSF46565">
    <property type="entry name" value="Chaperone J-domain"/>
    <property type="match status" value="1"/>
</dbReference>
<dbReference type="Gene3D" id="1.10.287.110">
    <property type="entry name" value="DnaJ domain"/>
    <property type="match status" value="1"/>
</dbReference>
<dbReference type="KEGG" id="tot:TOT_020000628"/>
<reference evidence="3 4" key="1">
    <citation type="journal article" date="2012" name="MBio">
        <title>Comparative genome analysis of three eukaryotic parasites with differing abilities to transform leukocytes reveals key mediators of Theileria-induced leukocyte transformation.</title>
        <authorList>
            <person name="Hayashida K."/>
            <person name="Hara Y."/>
            <person name="Abe T."/>
            <person name="Yamasaki C."/>
            <person name="Toyoda A."/>
            <person name="Kosuge T."/>
            <person name="Suzuki Y."/>
            <person name="Sato Y."/>
            <person name="Kawashima S."/>
            <person name="Katayama T."/>
            <person name="Wakaguri H."/>
            <person name="Inoue N."/>
            <person name="Homma K."/>
            <person name="Tada-Umezaki M."/>
            <person name="Yagi Y."/>
            <person name="Fujii Y."/>
            <person name="Habara T."/>
            <person name="Kanehisa M."/>
            <person name="Watanabe H."/>
            <person name="Ito K."/>
            <person name="Gojobori T."/>
            <person name="Sugawara H."/>
            <person name="Imanishi T."/>
            <person name="Weir W."/>
            <person name="Gardner M."/>
            <person name="Pain A."/>
            <person name="Shiels B."/>
            <person name="Hattori M."/>
            <person name="Nene V."/>
            <person name="Sugimoto C."/>
        </authorList>
    </citation>
    <scope>NUCLEOTIDE SEQUENCE [LARGE SCALE GENOMIC DNA]</scope>
    <source>
        <strain evidence="3 4">Shintoku</strain>
    </source>
</reference>
<dbReference type="Pfam" id="PF11875">
    <property type="entry name" value="DnaJ-like_C11_C"/>
    <property type="match status" value="1"/>
</dbReference>
<dbReference type="PANTHER" id="PTHR44157">
    <property type="entry name" value="DNAJ HOMOLOG SUBFAMILY C MEMBER 11"/>
    <property type="match status" value="1"/>
</dbReference>
<dbReference type="InterPro" id="IPR052243">
    <property type="entry name" value="Mito_inner_membrane_organizer"/>
</dbReference>
<proteinExistence type="predicted"/>
<dbReference type="OMA" id="NVIKMKH"/>
<evidence type="ECO:0000313" key="4">
    <source>
        <dbReference type="Proteomes" id="UP000003786"/>
    </source>
</evidence>
<dbReference type="CDD" id="cd06257">
    <property type="entry name" value="DnaJ"/>
    <property type="match status" value="1"/>
</dbReference>
<gene>
    <name evidence="3" type="ORF">TOT_020000628</name>
</gene>
<protein>
    <recommendedName>
        <fullName evidence="2">J domain-containing protein</fullName>
    </recommendedName>
</protein>
<dbReference type="PRINTS" id="PR00625">
    <property type="entry name" value="JDOMAIN"/>
</dbReference>
<dbReference type="OrthoDB" id="10250354at2759"/>
<dbReference type="InterPro" id="IPR001623">
    <property type="entry name" value="DnaJ_domain"/>
</dbReference>
<dbReference type="VEuPathDB" id="PiroplasmaDB:TOT_020000628"/>
<dbReference type="PANTHER" id="PTHR44157:SF1">
    <property type="entry name" value="DNAJ HOMOLOG SUBFAMILY C MEMBER 11"/>
    <property type="match status" value="1"/>
</dbReference>
<dbReference type="GO" id="GO:0005739">
    <property type="term" value="C:mitochondrion"/>
    <property type="evidence" value="ECO:0007669"/>
    <property type="project" value="GOC"/>
</dbReference>
<dbReference type="InterPro" id="IPR024586">
    <property type="entry name" value="DnaJ-like_C11_C"/>
</dbReference>
<dbReference type="AlphaFoldDB" id="J4C3F9"/>
<dbReference type="PROSITE" id="PS50076">
    <property type="entry name" value="DNAJ_2"/>
    <property type="match status" value="1"/>
</dbReference>
<dbReference type="Proteomes" id="UP000003786">
    <property type="component" value="Chromosome 2"/>
</dbReference>
<keyword evidence="1" id="KW-0143">Chaperone</keyword>